<feature type="compositionally biased region" description="Polar residues" evidence="2">
    <location>
        <begin position="53"/>
        <end position="73"/>
    </location>
</feature>
<protein>
    <submittedName>
        <fullName evidence="4">C2H2 transcription factor Con7</fullName>
    </submittedName>
</protein>
<evidence type="ECO:0000256" key="2">
    <source>
        <dbReference type="SAM" id="MobiDB-lite"/>
    </source>
</evidence>
<name>A0A3A2ZRL8_9EURO</name>
<dbReference type="GO" id="GO:0008270">
    <property type="term" value="F:zinc ion binding"/>
    <property type="evidence" value="ECO:0007669"/>
    <property type="project" value="UniProtKB-KW"/>
</dbReference>
<dbReference type="PANTHER" id="PTHR36167:SF3">
    <property type="entry name" value="C2H2 FINGER DOMAIN TRANSCRIPTION FACTOR (EUROFUNG)-RELATED"/>
    <property type="match status" value="1"/>
</dbReference>
<sequence>MENRPPSEYAQSGSQPSHPPPADTHSENQPADQASTAAPTQYPQTEVRPAGQYTPQPDARSNANISSSNTPQSDYGLHQAPPAARSPYPEYLGRPPHYQAPNTQAGGAAGMPQATSPFMNTLNDGQPNHRNHSNVKSDADVPIDPSIAASSPTYPPPYTPYQPQPHEMAHYQGHHPPPPPQMYGRPEWPGYAPHQQHGLPAPYAAPATTVGPSPAVTAGPRPSQVYSFVPIPGAQQHKRPRRRYEEIERMYKCGWNGCEKAYGTLNHLNAHVTMQAHGNKRTPEEFKEIRKEWKARKKEEEAQRKAAEERERAAAQAAQASQVEAQGPPDPAQAAAAGQPPAYAAGIRPQLPPLGYQPADGQVHGQYAAHGGGMMYQGNGQVPYPPNYPHSPYPQGSQVYQPPLPDETAQKDEIFEFDSGDLYSVAD</sequence>
<feature type="compositionally biased region" description="Pro residues" evidence="2">
    <location>
        <begin position="383"/>
        <end position="392"/>
    </location>
</feature>
<dbReference type="GO" id="GO:0006355">
    <property type="term" value="P:regulation of DNA-templated transcription"/>
    <property type="evidence" value="ECO:0007669"/>
    <property type="project" value="InterPro"/>
</dbReference>
<keyword evidence="1" id="KW-0862">Zinc</keyword>
<feature type="domain" description="C2H2-type" evidence="3">
    <location>
        <begin position="251"/>
        <end position="282"/>
    </location>
</feature>
<comment type="caution">
    <text evidence="4">The sequence shown here is derived from an EMBL/GenBank/DDBJ whole genome shotgun (WGS) entry which is preliminary data.</text>
</comment>
<dbReference type="Proteomes" id="UP000266188">
    <property type="component" value="Unassembled WGS sequence"/>
</dbReference>
<feature type="region of interest" description="Disordered" evidence="2">
    <location>
        <begin position="1"/>
        <end position="155"/>
    </location>
</feature>
<keyword evidence="1" id="KW-0479">Metal-binding</keyword>
<dbReference type="EMBL" id="MVGC01000037">
    <property type="protein sequence ID" value="RJE25798.1"/>
    <property type="molecule type" value="Genomic_DNA"/>
</dbReference>
<dbReference type="Gene3D" id="3.30.160.60">
    <property type="entry name" value="Classic Zinc Finger"/>
    <property type="match status" value="1"/>
</dbReference>
<evidence type="ECO:0000259" key="3">
    <source>
        <dbReference type="PROSITE" id="PS50157"/>
    </source>
</evidence>
<evidence type="ECO:0000313" key="4">
    <source>
        <dbReference type="EMBL" id="RJE25798.1"/>
    </source>
</evidence>
<proteinExistence type="predicted"/>
<dbReference type="PROSITE" id="PS50157">
    <property type="entry name" value="ZINC_FINGER_C2H2_2"/>
    <property type="match status" value="1"/>
</dbReference>
<keyword evidence="1" id="KW-0863">Zinc-finger</keyword>
<gene>
    <name evidence="4" type="ORF">PHISCL_01844</name>
</gene>
<evidence type="ECO:0000313" key="5">
    <source>
        <dbReference type="Proteomes" id="UP000266188"/>
    </source>
</evidence>
<feature type="compositionally biased region" description="Low complexity" evidence="2">
    <location>
        <begin position="314"/>
        <end position="346"/>
    </location>
</feature>
<dbReference type="InterPro" id="IPR039327">
    <property type="entry name" value="CON7-like"/>
</dbReference>
<accession>A0A3A2ZRL8</accession>
<dbReference type="AlphaFoldDB" id="A0A3A2ZRL8"/>
<dbReference type="PANTHER" id="PTHR36167">
    <property type="entry name" value="C2H2 FINGER DOMAIN TRANSCRIPTION FACTOR (EUROFUNG)-RELATED"/>
    <property type="match status" value="1"/>
</dbReference>
<feature type="compositionally biased region" description="Polar residues" evidence="2">
    <location>
        <begin position="27"/>
        <end position="44"/>
    </location>
</feature>
<keyword evidence="5" id="KW-1185">Reference proteome</keyword>
<organism evidence="4 5">
    <name type="scientific">Aspergillus sclerotialis</name>
    <dbReference type="NCBI Taxonomy" id="2070753"/>
    <lineage>
        <taxon>Eukaryota</taxon>
        <taxon>Fungi</taxon>
        <taxon>Dikarya</taxon>
        <taxon>Ascomycota</taxon>
        <taxon>Pezizomycotina</taxon>
        <taxon>Eurotiomycetes</taxon>
        <taxon>Eurotiomycetidae</taxon>
        <taxon>Eurotiales</taxon>
        <taxon>Aspergillaceae</taxon>
        <taxon>Aspergillus</taxon>
        <taxon>Aspergillus subgen. Polypaecilum</taxon>
    </lineage>
</organism>
<feature type="region of interest" description="Disordered" evidence="2">
    <location>
        <begin position="377"/>
        <end position="427"/>
    </location>
</feature>
<feature type="compositionally biased region" description="Basic and acidic residues" evidence="2">
    <location>
        <begin position="294"/>
        <end position="313"/>
    </location>
</feature>
<feature type="compositionally biased region" description="Polar residues" evidence="2">
    <location>
        <begin position="113"/>
        <end position="128"/>
    </location>
</feature>
<dbReference type="InterPro" id="IPR013087">
    <property type="entry name" value="Znf_C2H2_type"/>
</dbReference>
<evidence type="ECO:0000256" key="1">
    <source>
        <dbReference type="PROSITE-ProRule" id="PRU00042"/>
    </source>
</evidence>
<feature type="region of interest" description="Disordered" evidence="2">
    <location>
        <begin position="294"/>
        <end position="360"/>
    </location>
</feature>
<reference evidence="5" key="1">
    <citation type="submission" date="2017-02" db="EMBL/GenBank/DDBJ databases">
        <authorList>
            <person name="Tafer H."/>
            <person name="Lopandic K."/>
        </authorList>
    </citation>
    <scope>NUCLEOTIDE SEQUENCE [LARGE SCALE GENOMIC DNA]</scope>
    <source>
        <strain evidence="5">CBS 366.77</strain>
    </source>
</reference>
<dbReference type="PROSITE" id="PS00028">
    <property type="entry name" value="ZINC_FINGER_C2H2_1"/>
    <property type="match status" value="1"/>
</dbReference>
<dbReference type="OrthoDB" id="1939603at2759"/>
<dbReference type="STRING" id="2070753.A0A3A2ZRL8"/>